<keyword evidence="1" id="KW-0472">Membrane</keyword>
<gene>
    <name evidence="2" type="ORF">K503DRAFT_769316</name>
</gene>
<organism evidence="2 3">
    <name type="scientific">Rhizopogon vinicolor AM-OR11-026</name>
    <dbReference type="NCBI Taxonomy" id="1314800"/>
    <lineage>
        <taxon>Eukaryota</taxon>
        <taxon>Fungi</taxon>
        <taxon>Dikarya</taxon>
        <taxon>Basidiomycota</taxon>
        <taxon>Agaricomycotina</taxon>
        <taxon>Agaricomycetes</taxon>
        <taxon>Agaricomycetidae</taxon>
        <taxon>Boletales</taxon>
        <taxon>Suillineae</taxon>
        <taxon>Rhizopogonaceae</taxon>
        <taxon>Rhizopogon</taxon>
    </lineage>
</organism>
<name>A0A1B7N491_9AGAM</name>
<proteinExistence type="predicted"/>
<dbReference type="Proteomes" id="UP000092154">
    <property type="component" value="Unassembled WGS sequence"/>
</dbReference>
<reference evidence="2 3" key="1">
    <citation type="submission" date="2016-06" db="EMBL/GenBank/DDBJ databases">
        <title>Comparative genomics of the ectomycorrhizal sister species Rhizopogon vinicolor and Rhizopogon vesiculosus (Basidiomycota: Boletales) reveals a divergence of the mating type B locus.</title>
        <authorList>
            <consortium name="DOE Joint Genome Institute"/>
            <person name="Mujic A.B."/>
            <person name="Kuo A."/>
            <person name="Tritt A."/>
            <person name="Lipzen A."/>
            <person name="Chen C."/>
            <person name="Johnson J."/>
            <person name="Sharma A."/>
            <person name="Barry K."/>
            <person name="Grigoriev I.V."/>
            <person name="Spatafora J.W."/>
        </authorList>
    </citation>
    <scope>NUCLEOTIDE SEQUENCE [LARGE SCALE GENOMIC DNA]</scope>
    <source>
        <strain evidence="2 3">AM-OR11-026</strain>
    </source>
</reference>
<protein>
    <submittedName>
        <fullName evidence="2">Uncharacterized protein</fullName>
    </submittedName>
</protein>
<dbReference type="AlphaFoldDB" id="A0A1B7N491"/>
<keyword evidence="1" id="KW-1133">Transmembrane helix</keyword>
<dbReference type="InParanoid" id="A0A1B7N491"/>
<dbReference type="EMBL" id="KV448242">
    <property type="protein sequence ID" value="OAX39631.1"/>
    <property type="molecule type" value="Genomic_DNA"/>
</dbReference>
<feature type="transmembrane region" description="Helical" evidence="1">
    <location>
        <begin position="21"/>
        <end position="38"/>
    </location>
</feature>
<evidence type="ECO:0000256" key="1">
    <source>
        <dbReference type="SAM" id="Phobius"/>
    </source>
</evidence>
<keyword evidence="1" id="KW-0812">Transmembrane</keyword>
<evidence type="ECO:0000313" key="2">
    <source>
        <dbReference type="EMBL" id="OAX39631.1"/>
    </source>
</evidence>
<sequence length="52" mass="6077">MQHLTYKSKSVALKALPSSSRLLFVSWHVLTSMCYTYWRFLLTLSTLIDILL</sequence>
<keyword evidence="3" id="KW-1185">Reference proteome</keyword>
<accession>A0A1B7N491</accession>
<evidence type="ECO:0000313" key="3">
    <source>
        <dbReference type="Proteomes" id="UP000092154"/>
    </source>
</evidence>